<evidence type="ECO:0000256" key="1">
    <source>
        <dbReference type="ARBA" id="ARBA00022605"/>
    </source>
</evidence>
<feature type="non-terminal residue" evidence="7">
    <location>
        <position position="85"/>
    </location>
</feature>
<keyword evidence="2" id="KW-0057">Aromatic amino acid biosynthesis</keyword>
<dbReference type="SUPFAM" id="SSF53850">
    <property type="entry name" value="Periplasmic binding protein-like II"/>
    <property type="match status" value="1"/>
</dbReference>
<dbReference type="InterPro" id="IPR001086">
    <property type="entry name" value="Preph_deHydtase"/>
</dbReference>
<dbReference type="AlphaFoldDB" id="X0T203"/>
<dbReference type="Gene3D" id="3.40.190.10">
    <property type="entry name" value="Periplasmic binding protein-like II"/>
    <property type="match status" value="1"/>
</dbReference>
<accession>X0T203</accession>
<dbReference type="PANTHER" id="PTHR21022">
    <property type="entry name" value="PREPHENATE DEHYDRATASE P PROTEIN"/>
    <property type="match status" value="1"/>
</dbReference>
<dbReference type="Pfam" id="PF00800">
    <property type="entry name" value="PDT"/>
    <property type="match status" value="1"/>
</dbReference>
<evidence type="ECO:0000256" key="5">
    <source>
        <dbReference type="ARBA" id="ARBA00029440"/>
    </source>
</evidence>
<organism evidence="7">
    <name type="scientific">marine sediment metagenome</name>
    <dbReference type="NCBI Taxonomy" id="412755"/>
    <lineage>
        <taxon>unclassified sequences</taxon>
        <taxon>metagenomes</taxon>
        <taxon>ecological metagenomes</taxon>
    </lineage>
</organism>
<evidence type="ECO:0000256" key="3">
    <source>
        <dbReference type="ARBA" id="ARBA00023222"/>
    </source>
</evidence>
<keyword evidence="4" id="KW-0456">Lyase</keyword>
<dbReference type="PROSITE" id="PS51171">
    <property type="entry name" value="PREPHENATE_DEHYDR_3"/>
    <property type="match status" value="1"/>
</dbReference>
<dbReference type="PANTHER" id="PTHR21022:SF19">
    <property type="entry name" value="PREPHENATE DEHYDRATASE-RELATED"/>
    <property type="match status" value="1"/>
</dbReference>
<keyword evidence="3" id="KW-0584">Phenylalanine biosynthesis</keyword>
<dbReference type="GO" id="GO:0004664">
    <property type="term" value="F:prephenate dehydratase activity"/>
    <property type="evidence" value="ECO:0007669"/>
    <property type="project" value="InterPro"/>
</dbReference>
<evidence type="ECO:0000259" key="6">
    <source>
        <dbReference type="PROSITE" id="PS51171"/>
    </source>
</evidence>
<feature type="domain" description="Prephenate dehydratase" evidence="6">
    <location>
        <begin position="4"/>
        <end position="85"/>
    </location>
</feature>
<evidence type="ECO:0000313" key="7">
    <source>
        <dbReference type="EMBL" id="GAF70065.1"/>
    </source>
</evidence>
<dbReference type="EMBL" id="BARS01003913">
    <property type="protein sequence ID" value="GAF70065.1"/>
    <property type="molecule type" value="Genomic_DNA"/>
</dbReference>
<evidence type="ECO:0000256" key="4">
    <source>
        <dbReference type="ARBA" id="ARBA00023239"/>
    </source>
</evidence>
<name>X0T203_9ZZZZ</name>
<keyword evidence="1" id="KW-0028">Amino-acid biosynthesis</keyword>
<comment type="pathway">
    <text evidence="5">Amino-acid biosynthesis.</text>
</comment>
<evidence type="ECO:0000256" key="2">
    <source>
        <dbReference type="ARBA" id="ARBA00023141"/>
    </source>
</evidence>
<comment type="caution">
    <text evidence="7">The sequence shown here is derived from an EMBL/GenBank/DDBJ whole genome shotgun (WGS) entry which is preliminary data.</text>
</comment>
<sequence>MAKRIAYLGPPGTFTEEAALLYDKTAQFIPFPSIPAVAVAVASGMAEEGVVAIENSIEGSVTDTLDLLIHESGVLIKKELVLPIE</sequence>
<reference evidence="7" key="1">
    <citation type="journal article" date="2014" name="Front. Microbiol.">
        <title>High frequency of phylogenetically diverse reductive dehalogenase-homologous genes in deep subseafloor sedimentary metagenomes.</title>
        <authorList>
            <person name="Kawai M."/>
            <person name="Futagami T."/>
            <person name="Toyoda A."/>
            <person name="Takaki Y."/>
            <person name="Nishi S."/>
            <person name="Hori S."/>
            <person name="Arai W."/>
            <person name="Tsubouchi T."/>
            <person name="Morono Y."/>
            <person name="Uchiyama I."/>
            <person name="Ito T."/>
            <person name="Fujiyama A."/>
            <person name="Inagaki F."/>
            <person name="Takami H."/>
        </authorList>
    </citation>
    <scope>NUCLEOTIDE SEQUENCE</scope>
    <source>
        <strain evidence="7">Expedition CK06-06</strain>
    </source>
</reference>
<dbReference type="GO" id="GO:0005737">
    <property type="term" value="C:cytoplasm"/>
    <property type="evidence" value="ECO:0007669"/>
    <property type="project" value="TreeGrafter"/>
</dbReference>
<dbReference type="GO" id="GO:0009094">
    <property type="term" value="P:L-phenylalanine biosynthetic process"/>
    <property type="evidence" value="ECO:0007669"/>
    <property type="project" value="UniProtKB-KW"/>
</dbReference>
<proteinExistence type="predicted"/>
<gene>
    <name evidence="7" type="ORF">S01H1_07607</name>
</gene>
<protein>
    <recommendedName>
        <fullName evidence="6">Prephenate dehydratase domain-containing protein</fullName>
    </recommendedName>
</protein>